<feature type="coiled-coil region" evidence="3">
    <location>
        <begin position="118"/>
        <end position="145"/>
    </location>
</feature>
<dbReference type="EMBL" id="CP017630">
    <property type="protein sequence ID" value="AOW31618.1"/>
    <property type="molecule type" value="Genomic_DNA"/>
</dbReference>
<evidence type="ECO:0000313" key="4">
    <source>
        <dbReference type="CGD" id="CAL0000187726"/>
    </source>
</evidence>
<dbReference type="GO" id="GO:0006457">
    <property type="term" value="P:protein folding"/>
    <property type="evidence" value="ECO:0000318"/>
    <property type="project" value="GO_Central"/>
</dbReference>
<dbReference type="RefSeq" id="XP_019331119.1">
    <property type="nucleotide sequence ID" value="XM_019475574.1"/>
</dbReference>
<dbReference type="InterPro" id="IPR002777">
    <property type="entry name" value="PFD_beta-like"/>
</dbReference>
<dbReference type="CDD" id="cd23161">
    <property type="entry name" value="Prefoldin_6"/>
    <property type="match status" value="1"/>
</dbReference>
<dbReference type="GeneID" id="30515454"/>
<dbReference type="CGD" id="CAL0000187726">
    <property type="gene designation" value="YKE2"/>
</dbReference>
<evidence type="ECO:0000313" key="6">
    <source>
        <dbReference type="Proteomes" id="UP000000559"/>
    </source>
</evidence>
<dbReference type="InterPro" id="IPR009053">
    <property type="entry name" value="Prefoldin"/>
</dbReference>
<gene>
    <name evidence="4 5" type="primary">YKE2</name>
    <name evidence="5" type="ordered locus">CAALFM_CR09600CA</name>
    <name evidence="4" type="ordered locus">orf19.6601.1</name>
</gene>
<keyword evidence="6" id="KW-1185">Reference proteome</keyword>
<accession>A0A1D8PU06</accession>
<proteinExistence type="inferred from homology"/>
<dbReference type="STRING" id="237561.A0A1D8PU06"/>
<dbReference type="PANTHER" id="PTHR21431:SF0">
    <property type="entry name" value="PREFOLDIN SUBUNIT 6"/>
    <property type="match status" value="1"/>
</dbReference>
<sequence>MSINSINIHQPPPPSTPREQLEEFKLLKRKLDLLSLQYSQHQIKSNQLVSFRTQLETQYQESLIVKQEFDELNQQPTEEDTREQFEGDEQGYRIYKLIGPVLLPQDHDEAYLNVVKRVEFIEREIESIETKIKEQDKIIRGIKQQLSIQTKTLKEKRMQIEMIITKQ</sequence>
<dbReference type="VEuPathDB" id="FungiDB:CR_09600C_A"/>
<keyword evidence="3" id="KW-0175">Coiled coil</keyword>
<reference evidence="5 6" key="1">
    <citation type="journal article" date="2004" name="Proc. Natl. Acad. Sci. U.S.A.">
        <title>The diploid genome sequence of Candida albicans.</title>
        <authorList>
            <person name="Jones T."/>
            <person name="Federspiel N.A."/>
            <person name="Chibana H."/>
            <person name="Dungan J."/>
            <person name="Kalman S."/>
            <person name="Magee B.B."/>
            <person name="Newport G."/>
            <person name="Thorstenson Y.R."/>
            <person name="Agabian N."/>
            <person name="Magee P.T."/>
            <person name="Davis R.W."/>
            <person name="Scherer S."/>
        </authorList>
    </citation>
    <scope>NUCLEOTIDE SEQUENCE [LARGE SCALE GENOMIC DNA]</scope>
    <source>
        <strain evidence="6">SC5314 / ATCC MYA-2876</strain>
    </source>
</reference>
<evidence type="ECO:0000313" key="5">
    <source>
        <dbReference type="EMBL" id="AOW31618.1"/>
    </source>
</evidence>
<comment type="similarity">
    <text evidence="1">Belongs to the prefoldin subunit beta family.</text>
</comment>
<dbReference type="GO" id="GO:0005737">
    <property type="term" value="C:cytoplasm"/>
    <property type="evidence" value="ECO:0000318"/>
    <property type="project" value="GO_Central"/>
</dbReference>
<dbReference type="Gene3D" id="1.10.287.370">
    <property type="match status" value="1"/>
</dbReference>
<dbReference type="Pfam" id="PF01920">
    <property type="entry name" value="Prefoldin_2"/>
    <property type="match status" value="1"/>
</dbReference>
<evidence type="ECO:0000256" key="1">
    <source>
        <dbReference type="ARBA" id="ARBA00008045"/>
    </source>
</evidence>
<dbReference type="AlphaFoldDB" id="A0A1D8PU06"/>
<organism evidence="5 6">
    <name type="scientific">Candida albicans (strain SC5314 / ATCC MYA-2876)</name>
    <name type="common">Yeast</name>
    <dbReference type="NCBI Taxonomy" id="237561"/>
    <lineage>
        <taxon>Eukaryota</taxon>
        <taxon>Fungi</taxon>
        <taxon>Dikarya</taxon>
        <taxon>Ascomycota</taxon>
        <taxon>Saccharomycotina</taxon>
        <taxon>Pichiomycetes</taxon>
        <taxon>Debaryomycetaceae</taxon>
        <taxon>Candida/Lodderomyces clade</taxon>
        <taxon>Candida</taxon>
    </lineage>
</organism>
<protein>
    <submittedName>
        <fullName evidence="5">Tubulin-binding prefolding complex subunit</fullName>
    </submittedName>
</protein>
<dbReference type="GO" id="GO:0051131">
    <property type="term" value="P:chaperone-mediated protein complex assembly"/>
    <property type="evidence" value="ECO:0000318"/>
    <property type="project" value="GO_Central"/>
</dbReference>
<evidence type="ECO:0000256" key="3">
    <source>
        <dbReference type="SAM" id="Coils"/>
    </source>
</evidence>
<dbReference type="eggNOG" id="KOG3478">
    <property type="taxonomic scope" value="Eukaryota"/>
</dbReference>
<dbReference type="KEGG" id="cal:CAALFM_CR09600CA"/>
<dbReference type="GO" id="GO:0051087">
    <property type="term" value="F:protein-folding chaperone binding"/>
    <property type="evidence" value="ECO:0000318"/>
    <property type="project" value="GO_Central"/>
</dbReference>
<dbReference type="GO" id="GO:0051082">
    <property type="term" value="F:unfolded protein binding"/>
    <property type="evidence" value="ECO:0007669"/>
    <property type="project" value="InterPro"/>
</dbReference>
<evidence type="ECO:0000256" key="2">
    <source>
        <dbReference type="ARBA" id="ARBA00023186"/>
    </source>
</evidence>
<keyword evidence="2" id="KW-0143">Chaperone</keyword>
<dbReference type="GO" id="GO:0016272">
    <property type="term" value="C:prefoldin complex"/>
    <property type="evidence" value="ECO:0000318"/>
    <property type="project" value="GO_Central"/>
</dbReference>
<dbReference type="Proteomes" id="UP000000559">
    <property type="component" value="Chromosome R"/>
</dbReference>
<name>A0A1D8PU06_CANAL</name>
<dbReference type="FunCoup" id="A0A1D8PU06">
    <property type="interactions" value="862"/>
</dbReference>
<dbReference type="InParanoid" id="A0A1D8PU06"/>
<dbReference type="OMA" id="IGPTLIK"/>
<dbReference type="OrthoDB" id="248120at2759"/>
<dbReference type="PANTHER" id="PTHR21431">
    <property type="entry name" value="PREFOLDIN SUBUNIT 6"/>
    <property type="match status" value="1"/>
</dbReference>
<reference evidence="5 6" key="2">
    <citation type="journal article" date="2007" name="Genome Biol.">
        <title>Assembly of the Candida albicans genome into sixteen supercontigs aligned on the eight chromosomes.</title>
        <authorList>
            <person name="van het Hoog M."/>
            <person name="Rast T.J."/>
            <person name="Martchenko M."/>
            <person name="Grindle S."/>
            <person name="Dignard D."/>
            <person name="Hogues H."/>
            <person name="Cuomo C."/>
            <person name="Berriman M."/>
            <person name="Scherer S."/>
            <person name="Magee B.B."/>
            <person name="Whiteway M."/>
            <person name="Chibana H."/>
            <person name="Nantel A."/>
            <person name="Magee P.T."/>
        </authorList>
    </citation>
    <scope>GENOME REANNOTATION</scope>
    <source>
        <strain evidence="6">SC5314 / ATCC MYA-2876</strain>
    </source>
</reference>
<reference evidence="5 6" key="3">
    <citation type="journal article" date="2013" name="Genome Biol.">
        <title>Assembly of a phased diploid Candida albicans genome facilitates allele-specific measurements and provides a simple model for repeat and indel structure.</title>
        <authorList>
            <person name="Muzzey D."/>
            <person name="Schwartz K."/>
            <person name="Weissman J.S."/>
            <person name="Sherlock G."/>
        </authorList>
    </citation>
    <scope>NUCLEOTIDE SEQUENCE [LARGE SCALE GENOMIC DNA]</scope>
    <source>
        <strain evidence="6">SC5314 / ATCC MYA-2876</strain>
    </source>
</reference>
<dbReference type="SMR" id="A0A1D8PU06"/>
<dbReference type="SUPFAM" id="SSF46579">
    <property type="entry name" value="Prefoldin"/>
    <property type="match status" value="1"/>
</dbReference>